<name>A0A0V1FER7_TRIPS</name>
<dbReference type="Proteomes" id="UP000054995">
    <property type="component" value="Unassembled WGS sequence"/>
</dbReference>
<comment type="caution">
    <text evidence="2">The sequence shown here is derived from an EMBL/GenBank/DDBJ whole genome shotgun (WGS) entry which is preliminary data.</text>
</comment>
<accession>A0A0V1FER7</accession>
<evidence type="ECO:0000256" key="1">
    <source>
        <dbReference type="SAM" id="MobiDB-lite"/>
    </source>
</evidence>
<evidence type="ECO:0000313" key="3">
    <source>
        <dbReference type="Proteomes" id="UP000054995"/>
    </source>
</evidence>
<dbReference type="AlphaFoldDB" id="A0A0V1FER7"/>
<proteinExistence type="predicted"/>
<feature type="region of interest" description="Disordered" evidence="1">
    <location>
        <begin position="1"/>
        <end position="39"/>
    </location>
</feature>
<organism evidence="2 3">
    <name type="scientific">Trichinella pseudospiralis</name>
    <name type="common">Parasitic roundworm</name>
    <dbReference type="NCBI Taxonomy" id="6337"/>
    <lineage>
        <taxon>Eukaryota</taxon>
        <taxon>Metazoa</taxon>
        <taxon>Ecdysozoa</taxon>
        <taxon>Nematoda</taxon>
        <taxon>Enoplea</taxon>
        <taxon>Dorylaimia</taxon>
        <taxon>Trichinellida</taxon>
        <taxon>Trichinellidae</taxon>
        <taxon>Trichinella</taxon>
    </lineage>
</organism>
<reference evidence="2 3" key="1">
    <citation type="submission" date="2015-01" db="EMBL/GenBank/DDBJ databases">
        <title>Evolution of Trichinella species and genotypes.</title>
        <authorList>
            <person name="Korhonen P.K."/>
            <person name="Edoardo P."/>
            <person name="Giuseppe L.R."/>
            <person name="Gasser R.B."/>
        </authorList>
    </citation>
    <scope>NUCLEOTIDE SEQUENCE [LARGE SCALE GENOMIC DNA]</scope>
    <source>
        <strain evidence="2">ISS470</strain>
    </source>
</reference>
<sequence>MINFSNFSILPPSNEAGNEKKRAQRQTDEQRQQHVNAQRVRIPVAHTAYATQDVTVDALRGQDDDHQHRRCAPSGQVKIVTFRLDRFVAPFQAGSQKPSHIQHYPPNAAGNSSMVQAELRAPWRMT</sequence>
<feature type="region of interest" description="Disordered" evidence="1">
    <location>
        <begin position="93"/>
        <end position="113"/>
    </location>
</feature>
<evidence type="ECO:0000313" key="2">
    <source>
        <dbReference type="EMBL" id="KRY83779.1"/>
    </source>
</evidence>
<feature type="compositionally biased region" description="Basic and acidic residues" evidence="1">
    <location>
        <begin position="17"/>
        <end position="32"/>
    </location>
</feature>
<keyword evidence="3" id="KW-1185">Reference proteome</keyword>
<dbReference type="EMBL" id="JYDT01000131">
    <property type="protein sequence ID" value="KRY83779.1"/>
    <property type="molecule type" value="Genomic_DNA"/>
</dbReference>
<protein>
    <submittedName>
        <fullName evidence="2">Uncharacterized protein</fullName>
    </submittedName>
</protein>
<gene>
    <name evidence="2" type="ORF">T4D_4205</name>
</gene>